<evidence type="ECO:0000313" key="2">
    <source>
        <dbReference type="Proteomes" id="UP000789738"/>
    </source>
</evidence>
<organism evidence="1 2">
    <name type="scientific">Clostridium neonatale</name>
    <dbReference type="NCBI Taxonomy" id="137838"/>
    <lineage>
        <taxon>Bacteria</taxon>
        <taxon>Bacillati</taxon>
        <taxon>Bacillota</taxon>
        <taxon>Clostridia</taxon>
        <taxon>Eubacteriales</taxon>
        <taxon>Clostridiaceae</taxon>
        <taxon>Clostridium</taxon>
    </lineage>
</organism>
<dbReference type="EMBL" id="CAKJVE010000004">
    <property type="protein sequence ID" value="CAG9708690.1"/>
    <property type="molecule type" value="Genomic_DNA"/>
</dbReference>
<dbReference type="AlphaFoldDB" id="A0AA86JHL3"/>
<evidence type="ECO:0000313" key="1">
    <source>
        <dbReference type="EMBL" id="CAG9708690.1"/>
    </source>
</evidence>
<reference evidence="1" key="1">
    <citation type="submission" date="2021-10" db="EMBL/GenBank/DDBJ databases">
        <authorList>
            <person name="Mesa V."/>
        </authorList>
    </citation>
    <scope>NUCLEOTIDE SEQUENCE</scope>
    <source>
        <strain evidence="1">CC3_PB</strain>
    </source>
</reference>
<accession>A0AA86JHL3</accession>
<sequence>MIPIAVEFKLFGREDKNNKPKSYVLF</sequence>
<protein>
    <submittedName>
        <fullName evidence="1">Uncharacterized protein</fullName>
    </submittedName>
</protein>
<gene>
    <name evidence="1" type="ORF">CNEO_43768</name>
</gene>
<comment type="caution">
    <text evidence="1">The sequence shown here is derived from an EMBL/GenBank/DDBJ whole genome shotgun (WGS) entry which is preliminary data.</text>
</comment>
<dbReference type="Proteomes" id="UP000789738">
    <property type="component" value="Unassembled WGS sequence"/>
</dbReference>
<name>A0AA86JHL3_9CLOT</name>
<proteinExistence type="predicted"/>